<dbReference type="Gene3D" id="1.10.4030.10">
    <property type="entry name" value="Porin chaperone SurA, peptide-binding domain"/>
    <property type="match status" value="1"/>
</dbReference>
<dbReference type="PROSITE" id="PS51257">
    <property type="entry name" value="PROKAR_LIPOPROTEIN"/>
    <property type="match status" value="1"/>
</dbReference>
<dbReference type="PANTHER" id="PTHR47245:SF2">
    <property type="entry name" value="PEPTIDYL-PROLYL CIS-TRANS ISOMERASE HP_0175-RELATED"/>
    <property type="match status" value="1"/>
</dbReference>
<keyword evidence="1" id="KW-0697">Rotamase</keyword>
<evidence type="ECO:0000256" key="3">
    <source>
        <dbReference type="SAM" id="SignalP"/>
    </source>
</evidence>
<keyword evidence="6" id="KW-1185">Reference proteome</keyword>
<name>A0A346Y2C8_9ACTN</name>
<dbReference type="RefSeq" id="WP_114592945.1">
    <property type="nucleotide sequence ID" value="NZ_CP031165.1"/>
</dbReference>
<dbReference type="Proteomes" id="UP000264006">
    <property type="component" value="Chromosome"/>
</dbReference>
<sequence length="345" mass="36829">MPRLLPLLLVLGLLATACGQTVGNPGVAAAVGDRNIEVSLVQDRFLQRADSAAYAETVAQLGEAEAEIQERSRILGQFIVEALLESALDQRDLDLPTEEDVQAELQGIIDQFPDEATFETELAAAGLTLEGLTEQVRLQTLAQAIEADIAAGVEVTDEEIEALYEQQVALPEVAHILVETEEEALDVIAELEDGADFETLALERSLDTGSAQQGGVVGQLTPGAFVEPFELAAAALEPGEISDPVETQFGWHVIRTSAPPELDDELRAQIEESLQQQGSQQAMQEFMIGLSNVEEVTVNPRFGRWDGAQQIVVAGDPLGELEPVAGAAPEGLQDLPALPPTEQPG</sequence>
<proteinExistence type="predicted"/>
<organism evidence="5 6">
    <name type="scientific">Euzebya pacifica</name>
    <dbReference type="NCBI Taxonomy" id="1608957"/>
    <lineage>
        <taxon>Bacteria</taxon>
        <taxon>Bacillati</taxon>
        <taxon>Actinomycetota</taxon>
        <taxon>Nitriliruptoria</taxon>
        <taxon>Euzebyales</taxon>
    </lineage>
</organism>
<dbReference type="PANTHER" id="PTHR47245">
    <property type="entry name" value="PEPTIDYLPROLYL ISOMERASE"/>
    <property type="match status" value="1"/>
</dbReference>
<gene>
    <name evidence="5" type="ORF">DVS28_a3954</name>
</gene>
<evidence type="ECO:0000313" key="6">
    <source>
        <dbReference type="Proteomes" id="UP000264006"/>
    </source>
</evidence>
<dbReference type="SUPFAM" id="SSF109998">
    <property type="entry name" value="Triger factor/SurA peptide-binding domain-like"/>
    <property type="match status" value="1"/>
</dbReference>
<dbReference type="OrthoDB" id="14196at2"/>
<feature type="chain" id="PRO_5038925576" evidence="3">
    <location>
        <begin position="20"/>
        <end position="345"/>
    </location>
</feature>
<dbReference type="PROSITE" id="PS50198">
    <property type="entry name" value="PPIC_PPIASE_2"/>
    <property type="match status" value="1"/>
</dbReference>
<evidence type="ECO:0000256" key="2">
    <source>
        <dbReference type="SAM" id="MobiDB-lite"/>
    </source>
</evidence>
<dbReference type="Pfam" id="PF00639">
    <property type="entry name" value="Rotamase"/>
    <property type="match status" value="1"/>
</dbReference>
<dbReference type="InterPro" id="IPR046357">
    <property type="entry name" value="PPIase_dom_sf"/>
</dbReference>
<accession>A0A346Y2C8</accession>
<dbReference type="GO" id="GO:0003755">
    <property type="term" value="F:peptidyl-prolyl cis-trans isomerase activity"/>
    <property type="evidence" value="ECO:0007669"/>
    <property type="project" value="UniProtKB-KW"/>
</dbReference>
<dbReference type="InterPro" id="IPR027304">
    <property type="entry name" value="Trigger_fact/SurA_dom_sf"/>
</dbReference>
<dbReference type="AlphaFoldDB" id="A0A346Y2C8"/>
<dbReference type="Gene3D" id="3.10.50.40">
    <property type="match status" value="1"/>
</dbReference>
<evidence type="ECO:0000256" key="1">
    <source>
        <dbReference type="PROSITE-ProRule" id="PRU00278"/>
    </source>
</evidence>
<dbReference type="KEGG" id="euz:DVS28_a3954"/>
<dbReference type="InterPro" id="IPR023058">
    <property type="entry name" value="PPIase_PpiC_CS"/>
</dbReference>
<feature type="domain" description="PpiC" evidence="4">
    <location>
        <begin position="172"/>
        <end position="258"/>
    </location>
</feature>
<dbReference type="SUPFAM" id="SSF54534">
    <property type="entry name" value="FKBP-like"/>
    <property type="match status" value="1"/>
</dbReference>
<protein>
    <submittedName>
        <fullName evidence="5">Survival protein SurA (Peptidyl-prolyl cis-trans isomerase SurA)</fullName>
    </submittedName>
</protein>
<feature type="signal peptide" evidence="3">
    <location>
        <begin position="1"/>
        <end position="19"/>
    </location>
</feature>
<dbReference type="PROSITE" id="PS01096">
    <property type="entry name" value="PPIC_PPIASE_1"/>
    <property type="match status" value="1"/>
</dbReference>
<dbReference type="EMBL" id="CP031165">
    <property type="protein sequence ID" value="AXV08625.1"/>
    <property type="molecule type" value="Genomic_DNA"/>
</dbReference>
<evidence type="ECO:0000313" key="5">
    <source>
        <dbReference type="EMBL" id="AXV08625.1"/>
    </source>
</evidence>
<dbReference type="InterPro" id="IPR050245">
    <property type="entry name" value="PrsA_foldase"/>
</dbReference>
<dbReference type="InterPro" id="IPR000297">
    <property type="entry name" value="PPIase_PpiC"/>
</dbReference>
<feature type="region of interest" description="Disordered" evidence="2">
    <location>
        <begin position="322"/>
        <end position="345"/>
    </location>
</feature>
<reference evidence="5 6" key="1">
    <citation type="submission" date="2018-09" db="EMBL/GenBank/DDBJ databases">
        <title>Complete genome sequence of Euzebya sp. DY32-46 isolated from seawater of Pacific Ocean.</title>
        <authorList>
            <person name="Xu L."/>
            <person name="Wu Y.-H."/>
            <person name="Xu X.-W."/>
        </authorList>
    </citation>
    <scope>NUCLEOTIDE SEQUENCE [LARGE SCALE GENOMIC DNA]</scope>
    <source>
        <strain evidence="5 6">DY32-46</strain>
    </source>
</reference>
<keyword evidence="1 5" id="KW-0413">Isomerase</keyword>
<keyword evidence="3" id="KW-0732">Signal</keyword>
<evidence type="ECO:0000259" key="4">
    <source>
        <dbReference type="PROSITE" id="PS50198"/>
    </source>
</evidence>